<evidence type="ECO:0000313" key="4">
    <source>
        <dbReference type="Proteomes" id="UP000092574"/>
    </source>
</evidence>
<proteinExistence type="inferred from homology"/>
<dbReference type="InterPro" id="IPR015943">
    <property type="entry name" value="WD40/YVTN_repeat-like_dom_sf"/>
</dbReference>
<feature type="region of interest" description="Disordered" evidence="2">
    <location>
        <begin position="1"/>
        <end position="26"/>
    </location>
</feature>
<organism evidence="3 4">
    <name type="scientific">Blautia pseudococcoides</name>
    <dbReference type="NCBI Taxonomy" id="1796616"/>
    <lineage>
        <taxon>Bacteria</taxon>
        <taxon>Bacillati</taxon>
        <taxon>Bacillota</taxon>
        <taxon>Clostridia</taxon>
        <taxon>Lachnospirales</taxon>
        <taxon>Lachnospiraceae</taxon>
        <taxon>Blautia</taxon>
    </lineage>
</organism>
<evidence type="ECO:0000256" key="1">
    <source>
        <dbReference type="ARBA" id="ARBA00005564"/>
    </source>
</evidence>
<dbReference type="PANTHER" id="PTHR30344">
    <property type="entry name" value="6-PHOSPHOGLUCONOLACTONASE-RELATED"/>
    <property type="match status" value="1"/>
</dbReference>
<dbReference type="SUPFAM" id="SSF51004">
    <property type="entry name" value="C-terminal (heme d1) domain of cytochrome cd1-nitrite reductase"/>
    <property type="match status" value="1"/>
</dbReference>
<dbReference type="AlphaFoldDB" id="A0A1C7IEV1"/>
<dbReference type="Pfam" id="PF10282">
    <property type="entry name" value="Lactonase"/>
    <property type="match status" value="1"/>
</dbReference>
<dbReference type="GO" id="GO:0017057">
    <property type="term" value="F:6-phosphogluconolactonase activity"/>
    <property type="evidence" value="ECO:0007669"/>
    <property type="project" value="TreeGrafter"/>
</dbReference>
<gene>
    <name evidence="3" type="ORF">A4V09_22000</name>
</gene>
<dbReference type="InterPro" id="IPR011048">
    <property type="entry name" value="Haem_d1_sf"/>
</dbReference>
<dbReference type="EMBL" id="CP015405">
    <property type="protein sequence ID" value="ANU78181.2"/>
    <property type="molecule type" value="Genomic_DNA"/>
</dbReference>
<dbReference type="Proteomes" id="UP000092574">
    <property type="component" value="Chromosome"/>
</dbReference>
<dbReference type="InterPro" id="IPR019405">
    <property type="entry name" value="Lactonase_7-beta_prop"/>
</dbReference>
<dbReference type="KEGG" id="byl:A4V09_22000"/>
<dbReference type="PANTHER" id="PTHR30344:SF1">
    <property type="entry name" value="6-PHOSPHOGLUCONOLACTONASE"/>
    <property type="match status" value="1"/>
</dbReference>
<sequence length="393" mass="43344">MRSEGSAESVIRRTLSDKRRGRRSKMSKERQEFLIGTYTETVIFGDGSRFIGNGQGIYWADIDMVSGKIRLKQIIEGIKNPSYVCADKAGKRIYAVSELEEYEGHKSGAVSVYEVGEDGSVKLLDRKASMGTNPCHLYLDETEGILYISNYGSGSACAYRIGQDGCLKEPAMVIRHHGHSIDEERQEGPHVHSIHPCRFAEGVLVCDLGLDKISRCVVREQDGQWLFTEEESWMTKPGYGPRMLVYHPVLPIFYVVQEMGNRVLVYEYGNGTPQQVQDVSSLVTEDGGNFNTAAEIRIHSSGTRLYVSNRGADCITVYDVDGAGRIAPNGSIPSGGKTPRCFAAAENAESGNTFLVIANQDSDQLLSVKHTDCHMAEAEDELQVGSPVCVWLL</sequence>
<dbReference type="OrthoDB" id="9790815at2"/>
<evidence type="ECO:0000256" key="2">
    <source>
        <dbReference type="SAM" id="MobiDB-lite"/>
    </source>
</evidence>
<name>A0A1C7IEV1_9FIRM</name>
<evidence type="ECO:0000313" key="3">
    <source>
        <dbReference type="EMBL" id="ANU78181.2"/>
    </source>
</evidence>
<dbReference type="STRING" id="1796616.A4V09_22000"/>
<dbReference type="InterPro" id="IPR050282">
    <property type="entry name" value="Cycloisomerase_2"/>
</dbReference>
<feature type="compositionally biased region" description="Basic and acidic residues" evidence="2">
    <location>
        <begin position="1"/>
        <end position="18"/>
    </location>
</feature>
<reference evidence="3" key="1">
    <citation type="submission" date="2017-04" db="EMBL/GenBank/DDBJ databases">
        <title>Complete Genome Sequences of Twelve Strains of a Stable Defined Moderately Diverse Mouse Microbiota 2 (sDMDMm2).</title>
        <authorList>
            <person name="Uchimura Y."/>
            <person name="Wyss M."/>
            <person name="Brugiroux S."/>
            <person name="Limenitakis J.P."/>
            <person name="Stecher B."/>
            <person name="McCoy K.D."/>
            <person name="Macpherson A.J."/>
        </authorList>
    </citation>
    <scope>NUCLEOTIDE SEQUENCE</scope>
    <source>
        <strain evidence="3">YL58</strain>
    </source>
</reference>
<evidence type="ECO:0008006" key="5">
    <source>
        <dbReference type="Google" id="ProtNLM"/>
    </source>
</evidence>
<protein>
    <recommendedName>
        <fullName evidence="5">6-phosphogluconolactonase</fullName>
    </recommendedName>
</protein>
<keyword evidence="4" id="KW-1185">Reference proteome</keyword>
<accession>A0A1C7IEV1</accession>
<comment type="similarity">
    <text evidence="1">Belongs to the cycloisomerase 2 family.</text>
</comment>
<dbReference type="RefSeq" id="WP_084043733.1">
    <property type="nucleotide sequence ID" value="NZ_CP015405.2"/>
</dbReference>
<dbReference type="Gene3D" id="2.130.10.10">
    <property type="entry name" value="YVTN repeat-like/Quinoprotein amine dehydrogenase"/>
    <property type="match status" value="1"/>
</dbReference>